<accession>A0ACC1WRN2</accession>
<dbReference type="Proteomes" id="UP001164539">
    <property type="component" value="Chromosome 14"/>
</dbReference>
<comment type="caution">
    <text evidence="1">The sequence shown here is derived from an EMBL/GenBank/DDBJ whole genome shotgun (WGS) entry which is preliminary data.</text>
</comment>
<dbReference type="EMBL" id="CM051407">
    <property type="protein sequence ID" value="KAJ4701044.1"/>
    <property type="molecule type" value="Genomic_DNA"/>
</dbReference>
<organism evidence="1 2">
    <name type="scientific">Melia azedarach</name>
    <name type="common">Chinaberry tree</name>
    <dbReference type="NCBI Taxonomy" id="155640"/>
    <lineage>
        <taxon>Eukaryota</taxon>
        <taxon>Viridiplantae</taxon>
        <taxon>Streptophyta</taxon>
        <taxon>Embryophyta</taxon>
        <taxon>Tracheophyta</taxon>
        <taxon>Spermatophyta</taxon>
        <taxon>Magnoliopsida</taxon>
        <taxon>eudicotyledons</taxon>
        <taxon>Gunneridae</taxon>
        <taxon>Pentapetalae</taxon>
        <taxon>rosids</taxon>
        <taxon>malvids</taxon>
        <taxon>Sapindales</taxon>
        <taxon>Meliaceae</taxon>
        <taxon>Melia</taxon>
    </lineage>
</organism>
<protein>
    <submittedName>
        <fullName evidence="1">Glutamyl-tRNA (Gln) amidotransferase subunit A (DUF620)</fullName>
    </submittedName>
</protein>
<gene>
    <name evidence="1" type="ORF">OWV82_024339</name>
</gene>
<evidence type="ECO:0000313" key="1">
    <source>
        <dbReference type="EMBL" id="KAJ4701044.1"/>
    </source>
</evidence>
<keyword evidence="2" id="KW-1185">Reference proteome</keyword>
<reference evidence="1 2" key="1">
    <citation type="journal article" date="2023" name="Science">
        <title>Complex scaffold remodeling in plant triterpene biosynthesis.</title>
        <authorList>
            <person name="De La Pena R."/>
            <person name="Hodgson H."/>
            <person name="Liu J.C."/>
            <person name="Stephenson M.J."/>
            <person name="Martin A.C."/>
            <person name="Owen C."/>
            <person name="Harkess A."/>
            <person name="Leebens-Mack J."/>
            <person name="Jimenez L.E."/>
            <person name="Osbourn A."/>
            <person name="Sattely E.S."/>
        </authorList>
    </citation>
    <scope>NUCLEOTIDE SEQUENCE [LARGE SCALE GENOMIC DNA]</scope>
    <source>
        <strain evidence="2">cv. JPN11</strain>
        <tissue evidence="1">Leaf</tissue>
    </source>
</reference>
<name>A0ACC1WRN2_MELAZ</name>
<proteinExistence type="predicted"/>
<evidence type="ECO:0000313" key="2">
    <source>
        <dbReference type="Proteomes" id="UP001164539"/>
    </source>
</evidence>
<sequence>MGKALVPLIEGSDSNETELGESKWIGSSLGNWVKQQLSRTPLVTAMTYKRSDMRLLLGVMGAPLASVHVSSNDHLPHLNIEDTPIDGSCREKSTRTVKNGNASSYAESSGFVLWQMNLDMWYFEIAVGGSKVHAGCNGKLVWRHAPWGSAHTTKGPARPLRRALQLFADPQTLKATSKGPVEIIRHVLFGYFSQKTGLLVHVEDSRLTPIQSDGGDAIYWETTISSFLDDYKPVEGIMIAHSGCSVVTRFRFREVAMSHTKTKMEEAWTIEEVAFNVPRLSIDCFIPPSDLRSVSISEARSLSIYRTLI</sequence>